<dbReference type="AlphaFoldDB" id="A0A2S5VY61"/>
<evidence type="ECO:0000313" key="2">
    <source>
        <dbReference type="EMBL" id="PPF71361.1"/>
    </source>
</evidence>
<reference evidence="2 3" key="1">
    <citation type="submission" date="2018-02" db="EMBL/GenBank/DDBJ databases">
        <title>Bacteriophage NCPPB3778 and a type I-E CRISPR drive the evolution of the US Biological Select Agent, Rathayibacter toxicus.</title>
        <authorList>
            <person name="Davis E.W.II."/>
            <person name="Tabima J.F."/>
            <person name="Weisberg A.J."/>
            <person name="Lopes L.D."/>
            <person name="Wiseman M.S."/>
            <person name="Wiseman M.S."/>
            <person name="Pupko T."/>
            <person name="Belcher M.S."/>
            <person name="Sechler A.J."/>
            <person name="Tancos M.A."/>
            <person name="Schroeder B.K."/>
            <person name="Murray T.D."/>
            <person name="Luster D.G."/>
            <person name="Schneider W.L."/>
            <person name="Rogers E."/>
            <person name="Andreote F.D."/>
            <person name="Grunwald N.J."/>
            <person name="Putnam M.L."/>
            <person name="Chang J.H."/>
        </authorList>
    </citation>
    <scope>NUCLEOTIDE SEQUENCE [LARGE SCALE GENOMIC DNA]</scope>
    <source>
        <strain evidence="2 3">AY1B3</strain>
    </source>
</reference>
<accession>A0A2S5VY61</accession>
<gene>
    <name evidence="2" type="ORF">C5E16_00670</name>
</gene>
<evidence type="ECO:0000313" key="3">
    <source>
        <dbReference type="Proteomes" id="UP000239241"/>
    </source>
</evidence>
<dbReference type="RefSeq" id="WP_104289130.1">
    <property type="nucleotide sequence ID" value="NZ_PSXY01000001.1"/>
</dbReference>
<feature type="region of interest" description="Disordered" evidence="1">
    <location>
        <begin position="99"/>
        <end position="128"/>
    </location>
</feature>
<protein>
    <submittedName>
        <fullName evidence="2">Uncharacterized protein</fullName>
    </submittedName>
</protein>
<evidence type="ECO:0000256" key="1">
    <source>
        <dbReference type="SAM" id="MobiDB-lite"/>
    </source>
</evidence>
<comment type="caution">
    <text evidence="2">The sequence shown here is derived from an EMBL/GenBank/DDBJ whole genome shotgun (WGS) entry which is preliminary data.</text>
</comment>
<dbReference type="Proteomes" id="UP000239241">
    <property type="component" value="Unassembled WGS sequence"/>
</dbReference>
<name>A0A2S5VY61_9MICO</name>
<sequence length="128" mass="12850">MWTRRGRDGSDDEGDATASHAIGVGAVVVIVDGASATGDPGLDGEPVGLVVATASDGLRSVSPVPTARGRSWIVELGADDADGDVPARRVVVPQSALRLLDEMDDAGDADETGAGAPGRPADDLPPQP</sequence>
<feature type="compositionally biased region" description="Acidic residues" evidence="1">
    <location>
        <begin position="102"/>
        <end position="111"/>
    </location>
</feature>
<proteinExistence type="predicted"/>
<organism evidence="2 3">
    <name type="scientific">Clavibacter michiganensis</name>
    <dbReference type="NCBI Taxonomy" id="28447"/>
    <lineage>
        <taxon>Bacteria</taxon>
        <taxon>Bacillati</taxon>
        <taxon>Actinomycetota</taxon>
        <taxon>Actinomycetes</taxon>
        <taxon>Micrococcales</taxon>
        <taxon>Microbacteriaceae</taxon>
        <taxon>Clavibacter</taxon>
    </lineage>
</organism>
<dbReference type="EMBL" id="PSXY01000001">
    <property type="protein sequence ID" value="PPF71361.1"/>
    <property type="molecule type" value="Genomic_DNA"/>
</dbReference>